<dbReference type="AlphaFoldDB" id="A0AAN9RNA6"/>
<reference evidence="2 3" key="1">
    <citation type="submission" date="2024-01" db="EMBL/GenBank/DDBJ databases">
        <title>The genomes of 5 underutilized Papilionoideae crops provide insights into root nodulation and disease resistanc.</title>
        <authorList>
            <person name="Jiang F."/>
        </authorList>
    </citation>
    <scope>NUCLEOTIDE SEQUENCE [LARGE SCALE GENOMIC DNA]</scope>
    <source>
        <strain evidence="2">JINMINGXINNONG_FW02</strain>
        <tissue evidence="2">Leaves</tissue>
    </source>
</reference>
<feature type="region of interest" description="Disordered" evidence="1">
    <location>
        <begin position="72"/>
        <end position="94"/>
    </location>
</feature>
<comment type="caution">
    <text evidence="2">The sequence shown here is derived from an EMBL/GenBank/DDBJ whole genome shotgun (WGS) entry which is preliminary data.</text>
</comment>
<protein>
    <submittedName>
        <fullName evidence="2">Uncharacterized protein</fullName>
    </submittedName>
</protein>
<dbReference type="EMBL" id="JAYMYR010000002">
    <property type="protein sequence ID" value="KAK7377612.1"/>
    <property type="molecule type" value="Genomic_DNA"/>
</dbReference>
<evidence type="ECO:0000313" key="2">
    <source>
        <dbReference type="EMBL" id="KAK7377612.1"/>
    </source>
</evidence>
<keyword evidence="3" id="KW-1185">Reference proteome</keyword>
<proteinExistence type="predicted"/>
<gene>
    <name evidence="2" type="ORF">VNO80_03040</name>
</gene>
<name>A0AAN9RNA6_PHACN</name>
<organism evidence="2 3">
    <name type="scientific">Phaseolus coccineus</name>
    <name type="common">Scarlet runner bean</name>
    <name type="synonym">Phaseolus multiflorus</name>
    <dbReference type="NCBI Taxonomy" id="3886"/>
    <lineage>
        <taxon>Eukaryota</taxon>
        <taxon>Viridiplantae</taxon>
        <taxon>Streptophyta</taxon>
        <taxon>Embryophyta</taxon>
        <taxon>Tracheophyta</taxon>
        <taxon>Spermatophyta</taxon>
        <taxon>Magnoliopsida</taxon>
        <taxon>eudicotyledons</taxon>
        <taxon>Gunneridae</taxon>
        <taxon>Pentapetalae</taxon>
        <taxon>rosids</taxon>
        <taxon>fabids</taxon>
        <taxon>Fabales</taxon>
        <taxon>Fabaceae</taxon>
        <taxon>Papilionoideae</taxon>
        <taxon>50 kb inversion clade</taxon>
        <taxon>NPAAA clade</taxon>
        <taxon>indigoferoid/millettioid clade</taxon>
        <taxon>Phaseoleae</taxon>
        <taxon>Phaseolus</taxon>
    </lineage>
</organism>
<evidence type="ECO:0000313" key="3">
    <source>
        <dbReference type="Proteomes" id="UP001374584"/>
    </source>
</evidence>
<dbReference type="Proteomes" id="UP001374584">
    <property type="component" value="Unassembled WGS sequence"/>
</dbReference>
<accession>A0AAN9RNA6</accession>
<sequence length="94" mass="10878">MERGSGYGRRRRRKGSAVCVLCESRERIWSFPVTWRFGIRKGAVTWLRSPYSPMVGDSSSMTSLPHLTHQLSSPVLRPRQMDHPNQIHKMGSFY</sequence>
<evidence type="ECO:0000256" key="1">
    <source>
        <dbReference type="SAM" id="MobiDB-lite"/>
    </source>
</evidence>